<dbReference type="AlphaFoldDB" id="A0A0A9HBR3"/>
<protein>
    <submittedName>
        <fullName evidence="1">Uncharacterized protein</fullName>
    </submittedName>
</protein>
<sequence length="43" mass="5008">MLKPSQTMLDKLLFNWCYPNSIIIANPHLASFRAICCLHKIYV</sequence>
<evidence type="ECO:0000313" key="1">
    <source>
        <dbReference type="EMBL" id="JAE33254.1"/>
    </source>
</evidence>
<reference evidence="1" key="2">
    <citation type="journal article" date="2015" name="Data Brief">
        <title>Shoot transcriptome of the giant reed, Arundo donax.</title>
        <authorList>
            <person name="Barrero R.A."/>
            <person name="Guerrero F.D."/>
            <person name="Moolhuijzen P."/>
            <person name="Goolsby J.A."/>
            <person name="Tidwell J."/>
            <person name="Bellgard S.E."/>
            <person name="Bellgard M.I."/>
        </authorList>
    </citation>
    <scope>NUCLEOTIDE SEQUENCE</scope>
    <source>
        <tissue evidence="1">Shoot tissue taken approximately 20 cm above the soil surface</tissue>
    </source>
</reference>
<organism evidence="1">
    <name type="scientific">Arundo donax</name>
    <name type="common">Giant reed</name>
    <name type="synonym">Donax arundinaceus</name>
    <dbReference type="NCBI Taxonomy" id="35708"/>
    <lineage>
        <taxon>Eukaryota</taxon>
        <taxon>Viridiplantae</taxon>
        <taxon>Streptophyta</taxon>
        <taxon>Embryophyta</taxon>
        <taxon>Tracheophyta</taxon>
        <taxon>Spermatophyta</taxon>
        <taxon>Magnoliopsida</taxon>
        <taxon>Liliopsida</taxon>
        <taxon>Poales</taxon>
        <taxon>Poaceae</taxon>
        <taxon>PACMAD clade</taxon>
        <taxon>Arundinoideae</taxon>
        <taxon>Arundineae</taxon>
        <taxon>Arundo</taxon>
    </lineage>
</organism>
<accession>A0A0A9HBR3</accession>
<dbReference type="EMBL" id="GBRH01164642">
    <property type="protein sequence ID" value="JAE33254.1"/>
    <property type="molecule type" value="Transcribed_RNA"/>
</dbReference>
<reference evidence="1" key="1">
    <citation type="submission" date="2014-09" db="EMBL/GenBank/DDBJ databases">
        <authorList>
            <person name="Magalhaes I.L.F."/>
            <person name="Oliveira U."/>
            <person name="Santos F.R."/>
            <person name="Vidigal T.H.D.A."/>
            <person name="Brescovit A.D."/>
            <person name="Santos A.J."/>
        </authorList>
    </citation>
    <scope>NUCLEOTIDE SEQUENCE</scope>
    <source>
        <tissue evidence="1">Shoot tissue taken approximately 20 cm above the soil surface</tissue>
    </source>
</reference>
<proteinExistence type="predicted"/>
<name>A0A0A9HBR3_ARUDO</name>